<organism evidence="2 3">
    <name type="scientific">Orenia metallireducens</name>
    <dbReference type="NCBI Taxonomy" id="1413210"/>
    <lineage>
        <taxon>Bacteria</taxon>
        <taxon>Bacillati</taxon>
        <taxon>Bacillota</taxon>
        <taxon>Clostridia</taxon>
        <taxon>Halanaerobiales</taxon>
        <taxon>Halobacteroidaceae</taxon>
        <taxon>Orenia</taxon>
    </lineage>
</organism>
<evidence type="ECO:0008006" key="4">
    <source>
        <dbReference type="Google" id="ProtNLM"/>
    </source>
</evidence>
<dbReference type="InterPro" id="IPR015001">
    <property type="entry name" value="DUF1850"/>
</dbReference>
<reference evidence="2 3" key="2">
    <citation type="submission" date="2016-08" db="EMBL/GenBank/DDBJ databases">
        <title>Orenia metallireducens sp. nov. strain Z6, a Novel Metal-reducing Firmicute from the Deep Subsurface.</title>
        <authorList>
            <person name="Maxim B.I."/>
            <person name="Kenneth K."/>
            <person name="Flynn T.M."/>
            <person name="Oloughlin E.J."/>
            <person name="Locke R.A."/>
            <person name="Weber J.R."/>
            <person name="Egan S.M."/>
            <person name="Mackie R.I."/>
            <person name="Cann I.K."/>
        </authorList>
    </citation>
    <scope>NUCLEOTIDE SEQUENCE [LARGE SCALE GENOMIC DNA]</scope>
    <source>
        <strain evidence="2 3">Z6</strain>
    </source>
</reference>
<keyword evidence="1" id="KW-0812">Transmembrane</keyword>
<evidence type="ECO:0000313" key="3">
    <source>
        <dbReference type="Proteomes" id="UP000093514"/>
    </source>
</evidence>
<reference evidence="3" key="1">
    <citation type="submission" date="2016-07" db="EMBL/GenBank/DDBJ databases">
        <authorList>
            <person name="Florea S."/>
            <person name="Webb J.S."/>
            <person name="Jaromczyk J."/>
            <person name="Schardl C.L."/>
        </authorList>
    </citation>
    <scope>NUCLEOTIDE SEQUENCE [LARGE SCALE GENOMIC DNA]</scope>
    <source>
        <strain evidence="3">Z6</strain>
    </source>
</reference>
<keyword evidence="3" id="KW-1185">Reference proteome</keyword>
<proteinExistence type="predicted"/>
<evidence type="ECO:0000313" key="2">
    <source>
        <dbReference type="EMBL" id="OCL25372.1"/>
    </source>
</evidence>
<name>A0A1C0A5G2_9FIRM</name>
<feature type="transmembrane region" description="Helical" evidence="1">
    <location>
        <begin position="12"/>
        <end position="31"/>
    </location>
</feature>
<accession>A0A1C0A5G2</accession>
<sequence>MLMSGYHFMYRFYRWLIVPFIILGLVSLSFLQESVLVVKEAKANKIIWQEKVEEGANFAIEYLHSVERTPVWEYFKVKNGEIFLTGTLYESYGAGLPFLKKNNYIVANDKFEIKDINRKLDNIPLRISDYAQHKFIYGDEEYKLYDITQPQSLVVISVERRSRIRLLVEEGKRWLRLKR</sequence>
<comment type="caution">
    <text evidence="2">The sequence shown here is derived from an EMBL/GenBank/DDBJ whole genome shotgun (WGS) entry which is preliminary data.</text>
</comment>
<dbReference type="AlphaFoldDB" id="A0A1C0A5G2"/>
<dbReference type="OrthoDB" id="4304at2"/>
<protein>
    <recommendedName>
        <fullName evidence="4">DUF1850 domain-containing protein</fullName>
    </recommendedName>
</protein>
<keyword evidence="1" id="KW-1133">Transmembrane helix</keyword>
<gene>
    <name evidence="2" type="ORF">U472_13555</name>
</gene>
<dbReference type="EMBL" id="LWDV01000010">
    <property type="protein sequence ID" value="OCL25372.1"/>
    <property type="molecule type" value="Genomic_DNA"/>
</dbReference>
<evidence type="ECO:0000256" key="1">
    <source>
        <dbReference type="SAM" id="Phobius"/>
    </source>
</evidence>
<dbReference type="Proteomes" id="UP000093514">
    <property type="component" value="Unassembled WGS sequence"/>
</dbReference>
<keyword evidence="1" id="KW-0472">Membrane</keyword>
<dbReference type="Pfam" id="PF08905">
    <property type="entry name" value="DUF1850"/>
    <property type="match status" value="1"/>
</dbReference>